<reference evidence="3 4" key="1">
    <citation type="submission" date="2019-03" db="EMBL/GenBank/DDBJ databases">
        <title>Genomic Encyclopedia of Type Strains, Phase IV (KMG-IV): sequencing the most valuable type-strain genomes for metagenomic binning, comparative biology and taxonomic classification.</title>
        <authorList>
            <person name="Goeker M."/>
        </authorList>
    </citation>
    <scope>NUCLEOTIDE SEQUENCE [LARGE SCALE GENOMIC DNA]</scope>
    <source>
        <strain evidence="3 4">DSM 25082</strain>
    </source>
</reference>
<organism evidence="3 4">
    <name type="scientific">Roseateles asaccharophilus</name>
    <dbReference type="NCBI Taxonomy" id="582607"/>
    <lineage>
        <taxon>Bacteria</taxon>
        <taxon>Pseudomonadati</taxon>
        <taxon>Pseudomonadota</taxon>
        <taxon>Betaproteobacteria</taxon>
        <taxon>Burkholderiales</taxon>
        <taxon>Sphaerotilaceae</taxon>
        <taxon>Roseateles</taxon>
    </lineage>
</organism>
<dbReference type="NCBIfam" id="TIGR02595">
    <property type="entry name" value="PEP_CTERM"/>
    <property type="match status" value="1"/>
</dbReference>
<name>A0A4R6N824_9BURK</name>
<evidence type="ECO:0000313" key="3">
    <source>
        <dbReference type="EMBL" id="TDP11385.1"/>
    </source>
</evidence>
<accession>A0A4R6N824</accession>
<dbReference type="AlphaFoldDB" id="A0A4R6N824"/>
<feature type="signal peptide" evidence="1">
    <location>
        <begin position="1"/>
        <end position="21"/>
    </location>
</feature>
<evidence type="ECO:0000313" key="4">
    <source>
        <dbReference type="Proteomes" id="UP000295357"/>
    </source>
</evidence>
<dbReference type="Pfam" id="PF07589">
    <property type="entry name" value="PEP-CTERM"/>
    <property type="match status" value="1"/>
</dbReference>
<keyword evidence="4" id="KW-1185">Reference proteome</keyword>
<keyword evidence="1" id="KW-0732">Signal</keyword>
<sequence length="217" mass="22220">MKLIQAAIATFTLAGATAAMSAPVLNFENLFTATDKPDSLVRLSDQYESSGVLFESEGWVVNARGAGGLGNFSNTPSGIAAATLISDAMSGPASLLARVKGGFQDSLTLSYTTDQIDVGVSLLDEQGKVLSSFLLNSVSQVGCGTLDLCNWSRGTKLSFDGTAYAVRFSGASGQAFFDDISFGSGGNQTVPEPASLALLVAGLAAAGCARRRRTGAA</sequence>
<dbReference type="Proteomes" id="UP000295357">
    <property type="component" value="Unassembled WGS sequence"/>
</dbReference>
<proteinExistence type="predicted"/>
<feature type="domain" description="Ice-binding protein C-terminal" evidence="2">
    <location>
        <begin position="189"/>
        <end position="212"/>
    </location>
</feature>
<evidence type="ECO:0000259" key="2">
    <source>
        <dbReference type="Pfam" id="PF07589"/>
    </source>
</evidence>
<comment type="caution">
    <text evidence="3">The sequence shown here is derived from an EMBL/GenBank/DDBJ whole genome shotgun (WGS) entry which is preliminary data.</text>
</comment>
<protein>
    <submittedName>
        <fullName evidence="3">Putative secreted protein</fullName>
    </submittedName>
</protein>
<dbReference type="EMBL" id="SNXE01000003">
    <property type="protein sequence ID" value="TDP11385.1"/>
    <property type="molecule type" value="Genomic_DNA"/>
</dbReference>
<dbReference type="InterPro" id="IPR013424">
    <property type="entry name" value="Ice-binding_C"/>
</dbReference>
<gene>
    <name evidence="3" type="ORF">DFR39_103312</name>
</gene>
<feature type="chain" id="PRO_5020527743" evidence="1">
    <location>
        <begin position="22"/>
        <end position="217"/>
    </location>
</feature>
<dbReference type="OrthoDB" id="6400733at2"/>
<dbReference type="RefSeq" id="WP_133603283.1">
    <property type="nucleotide sequence ID" value="NZ_JAUFPJ010000006.1"/>
</dbReference>
<evidence type="ECO:0000256" key="1">
    <source>
        <dbReference type="SAM" id="SignalP"/>
    </source>
</evidence>